<keyword evidence="3 5" id="KW-0378">Hydrolase</keyword>
<name>A0ABU3A061_9GAMM</name>
<dbReference type="Proteomes" id="UP001266357">
    <property type="component" value="Unassembled WGS sequence"/>
</dbReference>
<evidence type="ECO:0000256" key="1">
    <source>
        <dbReference type="ARBA" id="ARBA00003413"/>
    </source>
</evidence>
<evidence type="ECO:0000313" key="7">
    <source>
        <dbReference type="EMBL" id="MDT0603155.1"/>
    </source>
</evidence>
<reference evidence="7 8" key="1">
    <citation type="submission" date="2023-09" db="EMBL/GenBank/DDBJ databases">
        <authorList>
            <person name="Rey-Velasco X."/>
        </authorList>
    </citation>
    <scope>NUCLEOTIDE SEQUENCE [LARGE SCALE GENOMIC DNA]</scope>
    <source>
        <strain evidence="7 8">W431</strain>
    </source>
</reference>
<evidence type="ECO:0000256" key="5">
    <source>
        <dbReference type="HAMAP-Rule" id="MF_00199"/>
    </source>
</evidence>
<protein>
    <recommendedName>
        <fullName evidence="5">Bis(5'-nucleosyl)-tetraphosphatase, symmetrical</fullName>
        <ecNumber evidence="5">3.6.1.41</ecNumber>
    </recommendedName>
    <alternativeName>
        <fullName evidence="5">Ap4A hydrolase</fullName>
    </alternativeName>
    <alternativeName>
        <fullName evidence="5">Diadenosine 5',5'''-P1,P4-tetraphosphate pyrophosphohydrolase</fullName>
    </alternativeName>
    <alternativeName>
        <fullName evidence="5">Diadenosine tetraphosphatase</fullName>
    </alternativeName>
</protein>
<evidence type="ECO:0000256" key="2">
    <source>
        <dbReference type="ARBA" id="ARBA00005419"/>
    </source>
</evidence>
<dbReference type="EMBL" id="JAVRIF010000002">
    <property type="protein sequence ID" value="MDT0603155.1"/>
    <property type="molecule type" value="Genomic_DNA"/>
</dbReference>
<dbReference type="PIRSF" id="PIRSF000903">
    <property type="entry name" value="B5n-ttraPtase_sm"/>
    <property type="match status" value="1"/>
</dbReference>
<dbReference type="PANTHER" id="PTHR40942:SF4">
    <property type="entry name" value="CYTOCHROME C5"/>
    <property type="match status" value="1"/>
</dbReference>
<evidence type="ECO:0000313" key="8">
    <source>
        <dbReference type="Proteomes" id="UP001266357"/>
    </source>
</evidence>
<evidence type="ECO:0000256" key="4">
    <source>
        <dbReference type="ARBA" id="ARBA00049417"/>
    </source>
</evidence>
<comment type="caution">
    <text evidence="7">The sequence shown here is derived from an EMBL/GenBank/DDBJ whole genome shotgun (WGS) entry which is preliminary data.</text>
</comment>
<dbReference type="InterPro" id="IPR004617">
    <property type="entry name" value="ApaH"/>
</dbReference>
<feature type="domain" description="Calcineurin-like phosphoesterase" evidence="6">
    <location>
        <begin position="1"/>
        <end position="170"/>
    </location>
</feature>
<dbReference type="EC" id="3.6.1.41" evidence="5"/>
<dbReference type="Gene3D" id="3.60.21.10">
    <property type="match status" value="1"/>
</dbReference>
<dbReference type="Pfam" id="PF00149">
    <property type="entry name" value="Metallophos"/>
    <property type="match status" value="1"/>
</dbReference>
<dbReference type="RefSeq" id="WP_311578736.1">
    <property type="nucleotide sequence ID" value="NZ_JAVRIF010000002.1"/>
</dbReference>
<dbReference type="PANTHER" id="PTHR40942">
    <property type="match status" value="1"/>
</dbReference>
<proteinExistence type="inferred from homology"/>
<sequence>MAIYFVGDIQGCYSELKALLKQVNFSAKHDQLWVAGDMVARGPDSYKTMKYLMSLGDSVKAVLGNHDLHLLAIHAGIKKAKKSDHLDTLLSAPDVKEIINWIAQQPLLRKLPGEDVYMSHAGLPPQWTIPQAIAAAKVAEKNIQSAEREKWLSRMYGEKPNDWQKAETKTEKFRYTINGLTRMRYCYLNGKLDFHCKTAPEDAAKNLKPWFLLTKNQLKKSHWIFGHWAALMGKINVKGLYALDTGCVWGGHLTLLRWHDKALFIEGSHKKLAIKQ</sequence>
<dbReference type="NCBIfam" id="NF001204">
    <property type="entry name" value="PRK00166.1"/>
    <property type="match status" value="1"/>
</dbReference>
<evidence type="ECO:0000259" key="6">
    <source>
        <dbReference type="Pfam" id="PF00149"/>
    </source>
</evidence>
<comment type="function">
    <text evidence="1 5">Hydrolyzes diadenosine 5',5'''-P1,P4-tetraphosphate to yield ADP.</text>
</comment>
<accession>A0ABU3A061</accession>
<evidence type="ECO:0000256" key="3">
    <source>
        <dbReference type="ARBA" id="ARBA00022801"/>
    </source>
</evidence>
<dbReference type="GO" id="GO:0008803">
    <property type="term" value="F:bis(5'-nucleosyl)-tetraphosphatase (symmetrical) activity"/>
    <property type="evidence" value="ECO:0007669"/>
    <property type="project" value="UniProtKB-EC"/>
</dbReference>
<keyword evidence="8" id="KW-1185">Reference proteome</keyword>
<dbReference type="HAMAP" id="MF_00199">
    <property type="entry name" value="ApaH"/>
    <property type="match status" value="1"/>
</dbReference>
<dbReference type="NCBIfam" id="TIGR00668">
    <property type="entry name" value="apaH"/>
    <property type="match status" value="1"/>
</dbReference>
<dbReference type="CDD" id="cd07422">
    <property type="entry name" value="MPP_ApaH"/>
    <property type="match status" value="1"/>
</dbReference>
<comment type="catalytic activity">
    <reaction evidence="4 5">
        <text>P(1),P(4)-bis(5'-adenosyl) tetraphosphate + H2O = 2 ADP + 2 H(+)</text>
        <dbReference type="Rhea" id="RHEA:24252"/>
        <dbReference type="ChEBI" id="CHEBI:15377"/>
        <dbReference type="ChEBI" id="CHEBI:15378"/>
        <dbReference type="ChEBI" id="CHEBI:58141"/>
        <dbReference type="ChEBI" id="CHEBI:456216"/>
        <dbReference type="EC" id="3.6.1.41"/>
    </reaction>
</comment>
<dbReference type="InterPro" id="IPR004843">
    <property type="entry name" value="Calcineurin-like_PHP"/>
</dbReference>
<dbReference type="SUPFAM" id="SSF56300">
    <property type="entry name" value="Metallo-dependent phosphatases"/>
    <property type="match status" value="1"/>
</dbReference>
<organism evidence="7 8">
    <name type="scientific">Thalassotalea castellviae</name>
    <dbReference type="NCBI Taxonomy" id="3075612"/>
    <lineage>
        <taxon>Bacteria</taxon>
        <taxon>Pseudomonadati</taxon>
        <taxon>Pseudomonadota</taxon>
        <taxon>Gammaproteobacteria</taxon>
        <taxon>Alteromonadales</taxon>
        <taxon>Colwelliaceae</taxon>
        <taxon>Thalassotalea</taxon>
    </lineage>
</organism>
<dbReference type="InterPro" id="IPR029052">
    <property type="entry name" value="Metallo-depent_PP-like"/>
</dbReference>
<comment type="similarity">
    <text evidence="2 5">Belongs to the Ap4A hydrolase family.</text>
</comment>
<gene>
    <name evidence="5" type="primary">apaH</name>
    <name evidence="7" type="ORF">RM573_06070</name>
</gene>